<sequence>MFALRASVLALLAAVAVLAACSKVTQENYEHIDTGMARADVVKLLGEPDKADSGSALGISGETAIWEHAGTVITLRLVNGMVIAKDLQTR</sequence>
<evidence type="ECO:0000256" key="2">
    <source>
        <dbReference type="SAM" id="SignalP"/>
    </source>
</evidence>
<name>A0A0N0XKZ6_9NEIS</name>
<feature type="chain" id="PRO_5005863112" description="Lipoprotein SmpA/OmlA domain-containing protein" evidence="2">
    <location>
        <begin position="20"/>
        <end position="90"/>
    </location>
</feature>
<evidence type="ECO:0000256" key="1">
    <source>
        <dbReference type="ARBA" id="ARBA00022729"/>
    </source>
</evidence>
<dbReference type="InterPro" id="IPR037873">
    <property type="entry name" value="BamE-like"/>
</dbReference>
<keyword evidence="1 2" id="KW-0732">Signal</keyword>
<proteinExistence type="predicted"/>
<dbReference type="STRING" id="857265.WG78_10215"/>
<accession>A0A0N0XKZ6</accession>
<organism evidence="3 4">
    <name type="scientific">Amantichitinum ursilacus</name>
    <dbReference type="NCBI Taxonomy" id="857265"/>
    <lineage>
        <taxon>Bacteria</taxon>
        <taxon>Pseudomonadati</taxon>
        <taxon>Pseudomonadota</taxon>
        <taxon>Betaproteobacteria</taxon>
        <taxon>Neisseriales</taxon>
        <taxon>Chitinibacteraceae</taxon>
        <taxon>Amantichitinum</taxon>
    </lineage>
</organism>
<evidence type="ECO:0008006" key="5">
    <source>
        <dbReference type="Google" id="ProtNLM"/>
    </source>
</evidence>
<comment type="caution">
    <text evidence="3">The sequence shown here is derived from an EMBL/GenBank/DDBJ whole genome shotgun (WGS) entry which is preliminary data.</text>
</comment>
<dbReference type="Gene3D" id="3.30.1450.10">
    <property type="match status" value="1"/>
</dbReference>
<dbReference type="Proteomes" id="UP000037939">
    <property type="component" value="Unassembled WGS sequence"/>
</dbReference>
<feature type="signal peptide" evidence="2">
    <location>
        <begin position="1"/>
        <end position="19"/>
    </location>
</feature>
<dbReference type="AlphaFoldDB" id="A0A0N0XKZ6"/>
<dbReference type="PROSITE" id="PS51257">
    <property type="entry name" value="PROKAR_LIPOPROTEIN"/>
    <property type="match status" value="1"/>
</dbReference>
<protein>
    <recommendedName>
        <fullName evidence="5">Lipoprotein SmpA/OmlA domain-containing protein</fullName>
    </recommendedName>
</protein>
<dbReference type="EMBL" id="LAQT01000008">
    <property type="protein sequence ID" value="KPC52856.1"/>
    <property type="molecule type" value="Genomic_DNA"/>
</dbReference>
<gene>
    <name evidence="3" type="ORF">WG78_10215</name>
</gene>
<evidence type="ECO:0000313" key="4">
    <source>
        <dbReference type="Proteomes" id="UP000037939"/>
    </source>
</evidence>
<reference evidence="3 4" key="1">
    <citation type="submission" date="2015-07" db="EMBL/GenBank/DDBJ databases">
        <title>Draft genome sequence of the Amantichitinum ursilacus IGB-41, a new chitin-degrading bacterium.</title>
        <authorList>
            <person name="Kirstahler P."/>
            <person name="Guenther M."/>
            <person name="Grumaz C."/>
            <person name="Rupp S."/>
            <person name="Zibek S."/>
            <person name="Sohn K."/>
        </authorList>
    </citation>
    <scope>NUCLEOTIDE SEQUENCE [LARGE SCALE GENOMIC DNA]</scope>
    <source>
        <strain evidence="3 4">IGB-41</strain>
    </source>
</reference>
<keyword evidence="4" id="KW-1185">Reference proteome</keyword>
<dbReference type="OrthoDB" id="5422169at2"/>
<evidence type="ECO:0000313" key="3">
    <source>
        <dbReference type="EMBL" id="KPC52856.1"/>
    </source>
</evidence>
<dbReference type="RefSeq" id="WP_053937702.1">
    <property type="nucleotide sequence ID" value="NZ_LAQT01000008.1"/>
</dbReference>